<evidence type="ECO:0000313" key="8">
    <source>
        <dbReference type="EMBL" id="PFX34901.1"/>
    </source>
</evidence>
<dbReference type="SUPFAM" id="SSF48371">
    <property type="entry name" value="ARM repeat"/>
    <property type="match status" value="1"/>
</dbReference>
<comment type="similarity">
    <text evidence="2">Belongs to the TAF6 family.</text>
</comment>
<keyword evidence="5" id="KW-0539">Nucleus</keyword>
<dbReference type="InterPro" id="IPR046344">
    <property type="entry name" value="TAF6_C_sf"/>
</dbReference>
<feature type="region of interest" description="Disordered" evidence="6">
    <location>
        <begin position="506"/>
        <end position="539"/>
    </location>
</feature>
<dbReference type="OrthoDB" id="6621890at2759"/>
<dbReference type="InterPro" id="IPR009072">
    <property type="entry name" value="Histone-fold"/>
</dbReference>
<dbReference type="CDD" id="cd22932">
    <property type="entry name" value="HFD_TAF6L"/>
    <property type="match status" value="1"/>
</dbReference>
<dbReference type="GO" id="GO:0005669">
    <property type="term" value="C:transcription factor TFIID complex"/>
    <property type="evidence" value="ECO:0007669"/>
    <property type="project" value="InterPro"/>
</dbReference>
<dbReference type="SUPFAM" id="SSF47113">
    <property type="entry name" value="Histone-fold"/>
    <property type="match status" value="1"/>
</dbReference>
<dbReference type="STRING" id="50429.A0A2B4SYB3"/>
<evidence type="ECO:0000259" key="7">
    <source>
        <dbReference type="SMART" id="SM00803"/>
    </source>
</evidence>
<keyword evidence="9" id="KW-1185">Reference proteome</keyword>
<evidence type="ECO:0000256" key="5">
    <source>
        <dbReference type="ARBA" id="ARBA00023242"/>
    </source>
</evidence>
<dbReference type="CDD" id="cd08050">
    <property type="entry name" value="TAF6C"/>
    <property type="match status" value="1"/>
</dbReference>
<feature type="domain" description="TATA box binding protein associated factor (TAF) histone-like fold" evidence="7">
    <location>
        <begin position="8"/>
        <end position="73"/>
    </location>
</feature>
<dbReference type="GO" id="GO:0016251">
    <property type="term" value="F:RNA polymerase II general transcription initiation factor activity"/>
    <property type="evidence" value="ECO:0007669"/>
    <property type="project" value="InterPro"/>
</dbReference>
<dbReference type="GO" id="GO:0000124">
    <property type="term" value="C:SAGA complex"/>
    <property type="evidence" value="ECO:0007669"/>
    <property type="project" value="InterPro"/>
</dbReference>
<dbReference type="AlphaFoldDB" id="A0A2B4SYB3"/>
<comment type="caution">
    <text evidence="8">The sequence shown here is derived from an EMBL/GenBank/DDBJ whole genome shotgun (WGS) entry which is preliminary data.</text>
</comment>
<dbReference type="Pfam" id="PF02969">
    <property type="entry name" value="TAF"/>
    <property type="match status" value="1"/>
</dbReference>
<evidence type="ECO:0000256" key="1">
    <source>
        <dbReference type="ARBA" id="ARBA00004123"/>
    </source>
</evidence>
<dbReference type="GO" id="GO:0003713">
    <property type="term" value="F:transcription coactivator activity"/>
    <property type="evidence" value="ECO:0007669"/>
    <property type="project" value="TreeGrafter"/>
</dbReference>
<reference evidence="9" key="1">
    <citation type="journal article" date="2017" name="bioRxiv">
        <title>Comparative analysis of the genomes of Stylophora pistillata and Acropora digitifera provides evidence for extensive differences between species of corals.</title>
        <authorList>
            <person name="Voolstra C.R."/>
            <person name="Li Y."/>
            <person name="Liew Y.J."/>
            <person name="Baumgarten S."/>
            <person name="Zoccola D."/>
            <person name="Flot J.-F."/>
            <person name="Tambutte S."/>
            <person name="Allemand D."/>
            <person name="Aranda M."/>
        </authorList>
    </citation>
    <scope>NUCLEOTIDE SEQUENCE [LARGE SCALE GENOMIC DNA]</scope>
</reference>
<evidence type="ECO:0000256" key="4">
    <source>
        <dbReference type="ARBA" id="ARBA00023163"/>
    </source>
</evidence>
<sequence>MTEESRFSIVSPESVKLYAEICGVQTLTDDLASSLAEDVTYRLRETLQSASQFMKHAKRRRLSSEDFNKALEKSSTEPIYGYGSMEDMLFRSAPTKDGDIFFVENKEISLRELAMNVVIPTDPGQRSVKANWLSAEGTAPAGSYAQPSMGRVNSDGGTVQRPLSQVCLSYYEQITKAVLGDDEQCNRVALRDLKTNPKISSLLAYFVNFVASGVKIYSHDLMQVSKLLSMVNSLIDNSSLFLEPHVIQLVTAVMYCLLESLAASLNPKNDHWGLRDEAASILARISRKCSNPVNYLRQQLLMTLQEVLLDDGRPFCSHYGAVVGLTELGPEALEQYVMPHLRTYWTQLQQVLDDNSQSNALLQEEAYQVYGALLQAAGCLLKSKQHGVPMTSLGFQVNNSHPALRTNLSPWAGASVHQRPAPVAKSRSRSSSTGLASNPFQLYQQLYDVFGDSLGPRTAHNNWQDAVVTKTNQLRLQPFAHAYFPLRPLPRDANIIKELINKAKEKLQTSGSQNNTFGTKRKRTFDEASNKGSKDRPKSKRICLTLRPSFVKISLAPMDLDPEELGSSRGTTVGISRRSSQKGLVKVPRHVQRVTNCAVETGRIRRKSRKQNPSLSNRVKFDYHIGVTL</sequence>
<dbReference type="GO" id="GO:0046982">
    <property type="term" value="F:protein heterodimerization activity"/>
    <property type="evidence" value="ECO:0007669"/>
    <property type="project" value="InterPro"/>
</dbReference>
<protein>
    <submittedName>
        <fullName evidence="8">TAF6-like RNA polymerase II p300/CBP-associated factor-associated factor 65 kDa subunit 6L</fullName>
    </submittedName>
</protein>
<dbReference type="InterPro" id="IPR011442">
    <property type="entry name" value="TAF6_C"/>
</dbReference>
<dbReference type="Pfam" id="PF07571">
    <property type="entry name" value="TAF6_C"/>
    <property type="match status" value="1"/>
</dbReference>
<evidence type="ECO:0000313" key="9">
    <source>
        <dbReference type="Proteomes" id="UP000225706"/>
    </source>
</evidence>
<dbReference type="GO" id="GO:0051123">
    <property type="term" value="P:RNA polymerase II preinitiation complex assembly"/>
    <property type="evidence" value="ECO:0007669"/>
    <property type="project" value="TreeGrafter"/>
</dbReference>
<dbReference type="InterPro" id="IPR016024">
    <property type="entry name" value="ARM-type_fold"/>
</dbReference>
<evidence type="ECO:0000256" key="3">
    <source>
        <dbReference type="ARBA" id="ARBA00023015"/>
    </source>
</evidence>
<feature type="region of interest" description="Disordered" evidence="6">
    <location>
        <begin position="562"/>
        <end position="585"/>
    </location>
</feature>
<keyword evidence="4" id="KW-0804">Transcription</keyword>
<feature type="compositionally biased region" description="Polar residues" evidence="6">
    <location>
        <begin position="508"/>
        <end position="518"/>
    </location>
</feature>
<feature type="region of interest" description="Disordered" evidence="6">
    <location>
        <begin position="415"/>
        <end position="435"/>
    </location>
</feature>
<feature type="compositionally biased region" description="Polar residues" evidence="6">
    <location>
        <begin position="568"/>
        <end position="582"/>
    </location>
</feature>
<comment type="subcellular location">
    <subcellularLocation>
        <location evidence="1">Nucleus</location>
    </subcellularLocation>
</comment>
<feature type="compositionally biased region" description="Basic and acidic residues" evidence="6">
    <location>
        <begin position="524"/>
        <end position="536"/>
    </location>
</feature>
<name>A0A2B4SYB3_STYPI</name>
<dbReference type="Gene3D" id="1.25.40.770">
    <property type="entry name" value="TAF6, C-terminal HEAT repeat domain"/>
    <property type="match status" value="1"/>
</dbReference>
<dbReference type="Gene3D" id="1.10.20.10">
    <property type="entry name" value="Histone, subunit A"/>
    <property type="match status" value="1"/>
</dbReference>
<evidence type="ECO:0000256" key="6">
    <source>
        <dbReference type="SAM" id="MobiDB-lite"/>
    </source>
</evidence>
<keyword evidence="3" id="KW-0805">Transcription regulation</keyword>
<dbReference type="PANTHER" id="PTHR10221">
    <property type="entry name" value="TRANSCRIPTION INITIATION FACTOR TFIID SUBUNIT 6"/>
    <property type="match status" value="1"/>
</dbReference>
<organism evidence="8 9">
    <name type="scientific">Stylophora pistillata</name>
    <name type="common">Smooth cauliflower coral</name>
    <dbReference type="NCBI Taxonomy" id="50429"/>
    <lineage>
        <taxon>Eukaryota</taxon>
        <taxon>Metazoa</taxon>
        <taxon>Cnidaria</taxon>
        <taxon>Anthozoa</taxon>
        <taxon>Hexacorallia</taxon>
        <taxon>Scleractinia</taxon>
        <taxon>Astrocoeniina</taxon>
        <taxon>Pocilloporidae</taxon>
        <taxon>Stylophora</taxon>
    </lineage>
</organism>
<accession>A0A2B4SYB3</accession>
<gene>
    <name evidence="8" type="primary">Taf6l</name>
    <name evidence="8" type="ORF">AWC38_SpisGene240</name>
</gene>
<dbReference type="Proteomes" id="UP000225706">
    <property type="component" value="Unassembled WGS sequence"/>
</dbReference>
<dbReference type="PANTHER" id="PTHR10221:SF22">
    <property type="entry name" value="TAF6-LIKE RNA POLYMERASE II P300_CBP-ASSOCIATED FACTOR-ASSOCIATED FACTOR 65 KDA SUBUNIT 6L"/>
    <property type="match status" value="1"/>
</dbReference>
<proteinExistence type="inferred from homology"/>
<dbReference type="GO" id="GO:0046695">
    <property type="term" value="C:SLIK (SAGA-like) complex"/>
    <property type="evidence" value="ECO:0007669"/>
    <property type="project" value="InterPro"/>
</dbReference>
<dbReference type="InterPro" id="IPR004823">
    <property type="entry name" value="TAF_TATA-bd_Histone-like_dom"/>
</dbReference>
<evidence type="ECO:0000256" key="2">
    <source>
        <dbReference type="ARBA" id="ARBA00007688"/>
    </source>
</evidence>
<dbReference type="SMART" id="SM00803">
    <property type="entry name" value="TAF"/>
    <property type="match status" value="1"/>
</dbReference>
<dbReference type="InterPro" id="IPR037796">
    <property type="entry name" value="TAF6"/>
</dbReference>
<dbReference type="EMBL" id="LSMT01000001">
    <property type="protein sequence ID" value="PFX34901.1"/>
    <property type="molecule type" value="Genomic_DNA"/>
</dbReference>